<dbReference type="HOGENOM" id="CLU_3010115_0_0_4"/>
<evidence type="ECO:0000313" key="1">
    <source>
        <dbReference type="EMBL" id="EGG52945.1"/>
    </source>
</evidence>
<evidence type="ECO:0000313" key="2">
    <source>
        <dbReference type="Proteomes" id="UP000005156"/>
    </source>
</evidence>
<dbReference type="EMBL" id="AFBP01000062">
    <property type="protein sequence ID" value="EGG52945.1"/>
    <property type="molecule type" value="Genomic_DNA"/>
</dbReference>
<reference evidence="1 2" key="1">
    <citation type="submission" date="2011-02" db="EMBL/GenBank/DDBJ databases">
        <authorList>
            <person name="Weinstock G."/>
            <person name="Sodergren E."/>
            <person name="Clifton S."/>
            <person name="Fulton L."/>
            <person name="Fulton B."/>
            <person name="Courtney L."/>
            <person name="Fronick C."/>
            <person name="Harrison M."/>
            <person name="Strong C."/>
            <person name="Farmer C."/>
            <person name="Delahaunty K."/>
            <person name="Markovic C."/>
            <person name="Hall O."/>
            <person name="Minx P."/>
            <person name="Tomlinson C."/>
            <person name="Mitreva M."/>
            <person name="Hou S."/>
            <person name="Chen J."/>
            <person name="Wollam A."/>
            <person name="Pepin K.H."/>
            <person name="Johnson M."/>
            <person name="Bhonagiri V."/>
            <person name="Zhang X."/>
            <person name="Suruliraj S."/>
            <person name="Warren W."/>
            <person name="Chinwalla A."/>
            <person name="Mardis E.R."/>
            <person name="Wilson R.K."/>
        </authorList>
    </citation>
    <scope>NUCLEOTIDE SEQUENCE [LARGE SCALE GENOMIC DNA]</scope>
    <source>
        <strain evidence="1 2">YIT 11859</strain>
    </source>
</reference>
<organism evidence="1 2">
    <name type="scientific">Parasutterella excrementihominis YIT 11859</name>
    <dbReference type="NCBI Taxonomy" id="762966"/>
    <lineage>
        <taxon>Bacteria</taxon>
        <taxon>Pseudomonadati</taxon>
        <taxon>Pseudomonadota</taxon>
        <taxon>Betaproteobacteria</taxon>
        <taxon>Burkholderiales</taxon>
        <taxon>Sutterellaceae</taxon>
        <taxon>Parasutterella</taxon>
    </lineage>
</organism>
<dbReference type="AlphaFoldDB" id="F3QLS2"/>
<sequence>MATIMLIESNGTGNFIFTFPAASDKENDSYSCAKDVKKLLHNESFLGILAAGFLPV</sequence>
<proteinExistence type="predicted"/>
<gene>
    <name evidence="1" type="ORF">HMPREF9439_01895</name>
</gene>
<protein>
    <submittedName>
        <fullName evidence="1">Conserved domain protein</fullName>
    </submittedName>
</protein>
<name>F3QLS2_9BURK</name>
<dbReference type="Proteomes" id="UP000005156">
    <property type="component" value="Unassembled WGS sequence"/>
</dbReference>
<accession>F3QLS2</accession>
<keyword evidence="2" id="KW-1185">Reference proteome</keyword>
<comment type="caution">
    <text evidence="1">The sequence shown here is derived from an EMBL/GenBank/DDBJ whole genome shotgun (WGS) entry which is preliminary data.</text>
</comment>